<proteinExistence type="predicted"/>
<reference evidence="1 2" key="1">
    <citation type="submission" date="2019-04" db="EMBL/GenBank/DDBJ databases">
        <title>Comparative genomics and transcriptomics to analyze fruiting body development in filamentous ascomycetes.</title>
        <authorList>
            <consortium name="DOE Joint Genome Institute"/>
            <person name="Lutkenhaus R."/>
            <person name="Traeger S."/>
            <person name="Breuer J."/>
            <person name="Kuo A."/>
            <person name="Lipzen A."/>
            <person name="Pangilinan J."/>
            <person name="Dilworth D."/>
            <person name="Sandor L."/>
            <person name="Poggeler S."/>
            <person name="Barry K."/>
            <person name="Grigoriev I.V."/>
            <person name="Nowrousian M."/>
        </authorList>
    </citation>
    <scope>NUCLEOTIDE SEQUENCE [LARGE SCALE GENOMIC DNA]</scope>
    <source>
        <strain evidence="1 2">CBS 389.68</strain>
    </source>
</reference>
<protein>
    <submittedName>
        <fullName evidence="1">Uncharacterized protein</fullName>
    </submittedName>
</protein>
<dbReference type="InParanoid" id="A0A4S2MY55"/>
<accession>A0A4S2MY55</accession>
<sequence>MTKLPALRAYTRRSALWPVQEILLRRSTPLWRPKIIPLPLSLVRWWPPLHPRTNHQQLIRSFPPTPSSSRSLSHSLSFAHFHLLLLPDHLFRSFGIKKSIVYHLLSHFLVSAASDATNTHRRDTRNTPRTVDS</sequence>
<name>A0A4S2MY55_9PEZI</name>
<gene>
    <name evidence="1" type="ORF">EX30DRAFT_265861</name>
</gene>
<dbReference type="AlphaFoldDB" id="A0A4S2MY55"/>
<evidence type="ECO:0000313" key="1">
    <source>
        <dbReference type="EMBL" id="TGZ81536.1"/>
    </source>
</evidence>
<organism evidence="1 2">
    <name type="scientific">Ascodesmis nigricans</name>
    <dbReference type="NCBI Taxonomy" id="341454"/>
    <lineage>
        <taxon>Eukaryota</taxon>
        <taxon>Fungi</taxon>
        <taxon>Dikarya</taxon>
        <taxon>Ascomycota</taxon>
        <taxon>Pezizomycotina</taxon>
        <taxon>Pezizomycetes</taxon>
        <taxon>Pezizales</taxon>
        <taxon>Ascodesmidaceae</taxon>
        <taxon>Ascodesmis</taxon>
    </lineage>
</organism>
<dbReference type="EMBL" id="ML220119">
    <property type="protein sequence ID" value="TGZ81536.1"/>
    <property type="molecule type" value="Genomic_DNA"/>
</dbReference>
<evidence type="ECO:0000313" key="2">
    <source>
        <dbReference type="Proteomes" id="UP000298138"/>
    </source>
</evidence>
<keyword evidence="2" id="KW-1185">Reference proteome</keyword>
<dbReference type="Proteomes" id="UP000298138">
    <property type="component" value="Unassembled WGS sequence"/>
</dbReference>